<name>A0A497ERK6_9CREN</name>
<sequence>MQVILATDVGSTTTKARFFKKINGHWRFICAGEAPTTVEKPFEDVTMGLRNAIREVEELTGHKILRDDGQGIIIPYQGENVGVDLYVSTSSAGGGLQMMVAGVVKTMTAESAERAALGAGAIVMDVMAIDDGRPPHKKIERMRFLRPDMILLAGGTDGGTIKHVVEMAELIRAAEPKPRFGLGYKLPIVYAGNKDAREHIKKVLGDKFELTIVDNIRPVLEVEVVEPARDAIHRLFMEHVMAHAPGYHKLTEWVMAPVMPTPAGEGMMFRTIARMWRINVLGVGLGGATTNVYSVYEGKFVRTVSANLGMSYSICNVLKEAGTKNIMRWLPFRVDEKELRNRLANKMIRPTTLPQTLDDLMIEHAVAREAIRLGFEHHKQLARGLRGVQRRRTIADIFEQSLEEETYIDMMNIQLVGGTGGLLSHTPRRVQAALILIDAFQVKGVTRLMCDSIFMMPHLGVLSTVYPEAAMEIFERDCIVKLGTCIALDGHAKKPGPAVKVTAYLPDGKVVEKVVNYGEIANIPLGDEETAKVIIEPSSDFDVGMGKGKKREAKVWGGAGGIIIDARGRPLKLPEDFETRRKMLISWFKALNAYPESILEVEEI</sequence>
<comment type="caution">
    <text evidence="1">The sequence shown here is derived from an EMBL/GenBank/DDBJ whole genome shotgun (WGS) entry which is preliminary data.</text>
</comment>
<dbReference type="AlphaFoldDB" id="A0A497ERK6"/>
<reference evidence="1 2" key="1">
    <citation type="submission" date="2018-06" db="EMBL/GenBank/DDBJ databases">
        <title>Extensive metabolic versatility and redundancy in microbially diverse, dynamic hydrothermal sediments.</title>
        <authorList>
            <person name="Dombrowski N."/>
            <person name="Teske A."/>
            <person name="Baker B.J."/>
        </authorList>
    </citation>
    <scope>NUCLEOTIDE SEQUENCE [LARGE SCALE GENOMIC DNA]</scope>
    <source>
        <strain evidence="1">B30_G17</strain>
    </source>
</reference>
<organism evidence="1 2">
    <name type="scientific">Thermoproteota archaeon</name>
    <dbReference type="NCBI Taxonomy" id="2056631"/>
    <lineage>
        <taxon>Archaea</taxon>
        <taxon>Thermoproteota</taxon>
    </lineage>
</organism>
<evidence type="ECO:0000313" key="2">
    <source>
        <dbReference type="Proteomes" id="UP000281962"/>
    </source>
</evidence>
<proteinExistence type="predicted"/>
<protein>
    <submittedName>
        <fullName evidence="1">Methylaspartate mutase</fullName>
    </submittedName>
</protein>
<accession>A0A497ERK6</accession>
<dbReference type="EMBL" id="QMQY01000076">
    <property type="protein sequence ID" value="RLE50005.1"/>
    <property type="molecule type" value="Genomic_DNA"/>
</dbReference>
<dbReference type="Proteomes" id="UP000281962">
    <property type="component" value="Unassembled WGS sequence"/>
</dbReference>
<evidence type="ECO:0000313" key="1">
    <source>
        <dbReference type="EMBL" id="RLE50005.1"/>
    </source>
</evidence>
<dbReference type="InterPro" id="IPR006230">
    <property type="entry name" value="MutL"/>
</dbReference>
<dbReference type="Pfam" id="PF13941">
    <property type="entry name" value="MutL"/>
    <property type="match status" value="1"/>
</dbReference>
<gene>
    <name evidence="1" type="ORF">DRJ21_02010</name>
</gene>